<accession>A0A0H5PWQ8</accession>
<reference evidence="1" key="2">
    <citation type="submission" date="2015-07" db="EMBL/GenBank/DDBJ databases">
        <title>Plasmids, circular viruses and viroids from rat gut.</title>
        <authorList>
            <person name="Jorgensen T.J."/>
            <person name="Hansen M.A."/>
            <person name="Xu Z."/>
            <person name="Tabak M.A."/>
            <person name="Sorensen S.J."/>
            <person name="Hansen L.H."/>
        </authorList>
    </citation>
    <scope>NUCLEOTIDE SEQUENCE</scope>
    <source>
        <strain evidence="1">RGFK0011</strain>
    </source>
</reference>
<protein>
    <submittedName>
        <fullName evidence="1">Uncharacterized protein</fullName>
    </submittedName>
</protein>
<name>A0A0H5PWQ8_9ZZZZ</name>
<proteinExistence type="predicted"/>
<dbReference type="AlphaFoldDB" id="A0A0H5PWQ8"/>
<reference evidence="1" key="1">
    <citation type="submission" date="2015-06" db="EMBL/GenBank/DDBJ databases">
        <authorList>
            <person name="Joergensen T."/>
        </authorList>
    </citation>
    <scope>NUCLEOTIDE SEQUENCE</scope>
    <source>
        <strain evidence="1">RGFK0011</strain>
    </source>
</reference>
<evidence type="ECO:0000313" key="1">
    <source>
        <dbReference type="EMBL" id="CRY93620.1"/>
    </source>
</evidence>
<organism evidence="1">
    <name type="scientific">uncultured prokaryote</name>
    <dbReference type="NCBI Taxonomy" id="198431"/>
    <lineage>
        <taxon>unclassified sequences</taxon>
        <taxon>environmental samples</taxon>
    </lineage>
</organism>
<dbReference type="EMBL" id="LN852707">
    <property type="protein sequence ID" value="CRY93620.1"/>
    <property type="molecule type" value="Genomic_DNA"/>
</dbReference>
<sequence>MYRVVTVFTGTPVSDGISTVHYDAAESTPGEAVAHQAALLGTWSPFVASAQNWTVSGTVDLIDETTGVLIDSTSGPDFPVDTTASDAPLPPTNQLLIRLGTGTVVGGRRLKGRMFLPGFTELANVSGGTVDPALISGSTSDLGDFVSGGDARPCVWHRPNDDGPGSKAQITSASIWTQWAVLRQRRPDA</sequence>